<sequence>MSNRTTTDDLEIVKETLKALKEDILSKFDEVLESSRKQMEEVVDIVKKTVDETIKKQGTNSECLIKDIFTEASIQVKQVQMDTEQTLTTVWATSSAIIQSVSKTAISATENLKEEDVIAFVESIVAFFESVLNELIEHLSVMTIMCLNELDDINKTYMQKIKKE</sequence>
<keyword evidence="2" id="KW-1185">Reference proteome</keyword>
<gene>
    <name evidence="1" type="ORF">PHYEVI_LOCUS7356</name>
</gene>
<dbReference type="AlphaFoldDB" id="A0A9N9TQ66"/>
<accession>A0A9N9TQ66</accession>
<dbReference type="EMBL" id="OU900097">
    <property type="protein sequence ID" value="CAG9861009.1"/>
    <property type="molecule type" value="Genomic_DNA"/>
</dbReference>
<reference evidence="1" key="1">
    <citation type="submission" date="2022-01" db="EMBL/GenBank/DDBJ databases">
        <authorList>
            <person name="King R."/>
        </authorList>
    </citation>
    <scope>NUCLEOTIDE SEQUENCE</scope>
</reference>
<protein>
    <submittedName>
        <fullName evidence="1">Uncharacterized protein</fullName>
    </submittedName>
</protein>
<evidence type="ECO:0000313" key="2">
    <source>
        <dbReference type="Proteomes" id="UP001153712"/>
    </source>
</evidence>
<evidence type="ECO:0000313" key="1">
    <source>
        <dbReference type="EMBL" id="CAG9861009.1"/>
    </source>
</evidence>
<organism evidence="1 2">
    <name type="scientific">Phyllotreta striolata</name>
    <name type="common">Striped flea beetle</name>
    <name type="synonym">Crioceris striolata</name>
    <dbReference type="NCBI Taxonomy" id="444603"/>
    <lineage>
        <taxon>Eukaryota</taxon>
        <taxon>Metazoa</taxon>
        <taxon>Ecdysozoa</taxon>
        <taxon>Arthropoda</taxon>
        <taxon>Hexapoda</taxon>
        <taxon>Insecta</taxon>
        <taxon>Pterygota</taxon>
        <taxon>Neoptera</taxon>
        <taxon>Endopterygota</taxon>
        <taxon>Coleoptera</taxon>
        <taxon>Polyphaga</taxon>
        <taxon>Cucujiformia</taxon>
        <taxon>Chrysomeloidea</taxon>
        <taxon>Chrysomelidae</taxon>
        <taxon>Galerucinae</taxon>
        <taxon>Alticini</taxon>
        <taxon>Phyllotreta</taxon>
    </lineage>
</organism>
<name>A0A9N9TQ66_PHYSR</name>
<proteinExistence type="predicted"/>
<dbReference type="Proteomes" id="UP001153712">
    <property type="component" value="Chromosome 4"/>
</dbReference>
<dbReference type="OrthoDB" id="6775254at2759"/>